<dbReference type="SUPFAM" id="SSF53187">
    <property type="entry name" value="Zn-dependent exopeptidases"/>
    <property type="match status" value="1"/>
</dbReference>
<dbReference type="AlphaFoldDB" id="A0A8D5U989"/>
<dbReference type="Gene3D" id="3.40.630.10">
    <property type="entry name" value="Zn peptidases"/>
    <property type="match status" value="1"/>
</dbReference>
<name>A0A8D5U989_9CREN</name>
<proteinExistence type="predicted"/>
<dbReference type="KEGG" id="csty:KN1_25250"/>
<evidence type="ECO:0000313" key="2">
    <source>
        <dbReference type="Proteomes" id="UP000825123"/>
    </source>
</evidence>
<dbReference type="EMBL" id="AP024597">
    <property type="protein sequence ID" value="BCU71228.1"/>
    <property type="molecule type" value="Genomic_DNA"/>
</dbReference>
<dbReference type="Proteomes" id="UP000825123">
    <property type="component" value="Chromosome"/>
</dbReference>
<organism evidence="1 2">
    <name type="scientific">Stygiolobus caldivivus</name>
    <dbReference type="NCBI Taxonomy" id="2824673"/>
    <lineage>
        <taxon>Archaea</taxon>
        <taxon>Thermoproteota</taxon>
        <taxon>Thermoprotei</taxon>
        <taxon>Sulfolobales</taxon>
        <taxon>Sulfolobaceae</taxon>
        <taxon>Stygiolobus</taxon>
    </lineage>
</organism>
<dbReference type="RefSeq" id="WP_221287962.1">
    <property type="nucleotide sequence ID" value="NZ_AP024597.1"/>
</dbReference>
<evidence type="ECO:0000313" key="1">
    <source>
        <dbReference type="EMBL" id="BCU71228.1"/>
    </source>
</evidence>
<reference evidence="1 2" key="1">
    <citation type="submission" date="2021-04" db="EMBL/GenBank/DDBJ databases">
        <title>Complete genome sequence of Stygiolobus sp. KN-1.</title>
        <authorList>
            <person name="Nakamura K."/>
            <person name="Sakai H."/>
            <person name="Kurosawa N."/>
        </authorList>
    </citation>
    <scope>NUCLEOTIDE SEQUENCE [LARGE SCALE GENOMIC DNA]</scope>
    <source>
        <strain evidence="1 2">KN-1</strain>
    </source>
</reference>
<gene>
    <name evidence="1" type="ORF">KN1_25250</name>
</gene>
<keyword evidence="2" id="KW-1185">Reference proteome</keyword>
<protein>
    <submittedName>
        <fullName evidence="1">Zn-dependent exopeptidase M28</fullName>
    </submittedName>
</protein>
<accession>A0A8D5U989</accession>
<sequence>MLGKRIFELGEAIHGSQKEKTILNLIKEYLSTRYTNYKEYQIKTKEWRIEEFSFRVNGSEVRASLLPYTSGYVKGEVGKEIAFSTMPEHPFLVSSVHEENSKSYQASVFYDQGKLRRIGVKGEKPALFSSVPLKQGDKVEIYAEGSLIETTSYNLEFTLQEGEDYVIIGAHVDHWLSGYHDNIFSIDFLSSLNFPNLKHGLKLIFFSSEEGPRCCNGSFQHPKDDVFIMISLDALFPNRVVFSATPDLWELSRFFNVKRIEMPTPFSDHFPYVIEGFPAMVLYNDDLIPWYHSDMDLPVEQDILFSKELEKSFLKFLQALDKMSKSELDERFFKYAESRGVSIKGRKGSIVPYGLNSRLKNEK</sequence>
<dbReference type="GeneID" id="66164249"/>